<proteinExistence type="predicted"/>
<evidence type="ECO:0000313" key="3">
    <source>
        <dbReference type="EMBL" id="GGZ49437.1"/>
    </source>
</evidence>
<dbReference type="Proteomes" id="UP000615593">
    <property type="component" value="Unassembled WGS sequence"/>
</dbReference>
<dbReference type="Gene3D" id="3.40.50.150">
    <property type="entry name" value="Vaccinia Virus protein VP39"/>
    <property type="match status" value="1"/>
</dbReference>
<dbReference type="CDD" id="cd02440">
    <property type="entry name" value="AdoMet_MTases"/>
    <property type="match status" value="1"/>
</dbReference>
<dbReference type="GeneID" id="94368523"/>
<feature type="domain" description="THUMP-like" evidence="1">
    <location>
        <begin position="327"/>
        <end position="396"/>
    </location>
</feature>
<dbReference type="Gene3D" id="1.10.10.1110">
    <property type="entry name" value="Methyltransferase PG1098, N-terminal domain"/>
    <property type="match status" value="1"/>
</dbReference>
<name>A0ABQ3BPD1_9FLAO</name>
<evidence type="ECO:0000313" key="4">
    <source>
        <dbReference type="Proteomes" id="UP000615593"/>
    </source>
</evidence>
<accession>A0ABQ3BPD1</accession>
<evidence type="ECO:0000259" key="1">
    <source>
        <dbReference type="Pfam" id="PF18096"/>
    </source>
</evidence>
<organism evidence="3 4">
    <name type="scientific">Mesonia mobilis</name>
    <dbReference type="NCBI Taxonomy" id="369791"/>
    <lineage>
        <taxon>Bacteria</taxon>
        <taxon>Pseudomonadati</taxon>
        <taxon>Bacteroidota</taxon>
        <taxon>Flavobacteriia</taxon>
        <taxon>Flavobacteriales</taxon>
        <taxon>Flavobacteriaceae</taxon>
        <taxon>Mesonia</taxon>
    </lineage>
</organism>
<sequence>MLNKGLLQPEVQEFINNNLKTDLPQLILKGSPFPQVSIQEIATQIETKRKAEKKIPKWFSTEKIIYPKSLNLEQTSSQITATYKAEQIEGESLIDLTGGFGIDSFFFAEKFHEVIHCELNEELSELVKHNFQYLSKKSNLEFYTGSGIDFLKNTNQIFDWIYIDPSRRNEVGGRVFRLEDCEPDILQHLELLLKHARNGVFMKTSPLLDLSLGLNELNYQVEEIQIIAVNNDVKELLWKITSKKNEDELPVKCINFNKETQQEFQADFYNETTAEVNYNEPLQYLYEPNAAILKGGFFNSVAEKFQLQKIAPHSHLYTSEEKIEFPGRVFKIEEQLPFQKKSFKKLGISKANVTTRNFPLTVEQIRKKLNIKDGGNTYLFFTTNSTNEKLILVCKKV</sequence>
<dbReference type="RefSeq" id="WP_308426724.1">
    <property type="nucleotide sequence ID" value="NZ_BMWY01000002.1"/>
</dbReference>
<gene>
    <name evidence="3" type="ORF">GCM10008088_08580</name>
</gene>
<feature type="domain" description="PG-1098 ferredoxin-like" evidence="2">
    <location>
        <begin position="284"/>
        <end position="326"/>
    </location>
</feature>
<dbReference type="InterPro" id="IPR029063">
    <property type="entry name" value="SAM-dependent_MTases_sf"/>
</dbReference>
<protein>
    <recommendedName>
        <fullName evidence="5">THUMP-like domain-containing protein</fullName>
    </recommendedName>
</protein>
<reference evidence="4" key="1">
    <citation type="journal article" date="2019" name="Int. J. Syst. Evol. Microbiol.">
        <title>The Global Catalogue of Microorganisms (GCM) 10K type strain sequencing project: providing services to taxonomists for standard genome sequencing and annotation.</title>
        <authorList>
            <consortium name="The Broad Institute Genomics Platform"/>
            <consortium name="The Broad Institute Genome Sequencing Center for Infectious Disease"/>
            <person name="Wu L."/>
            <person name="Ma J."/>
        </authorList>
    </citation>
    <scope>NUCLEOTIDE SEQUENCE [LARGE SCALE GENOMIC DNA]</scope>
    <source>
        <strain evidence="4">KCTC 12708</strain>
    </source>
</reference>
<comment type="caution">
    <text evidence="3">The sequence shown here is derived from an EMBL/GenBank/DDBJ whole genome shotgun (WGS) entry which is preliminary data.</text>
</comment>
<dbReference type="InterPro" id="IPR041497">
    <property type="entry name" value="Thump-like"/>
</dbReference>
<keyword evidence="4" id="KW-1185">Reference proteome</keyword>
<dbReference type="SUPFAM" id="SSF53335">
    <property type="entry name" value="S-adenosyl-L-methionine-dependent methyltransferases"/>
    <property type="match status" value="1"/>
</dbReference>
<dbReference type="InterPro" id="IPR054168">
    <property type="entry name" value="PG_1098_Fer"/>
</dbReference>
<dbReference type="Pfam" id="PF18096">
    <property type="entry name" value="Thump_like"/>
    <property type="match status" value="1"/>
</dbReference>
<evidence type="ECO:0000259" key="2">
    <source>
        <dbReference type="Pfam" id="PF22013"/>
    </source>
</evidence>
<dbReference type="EMBL" id="BMWY01000002">
    <property type="protein sequence ID" value="GGZ49437.1"/>
    <property type="molecule type" value="Genomic_DNA"/>
</dbReference>
<evidence type="ECO:0008006" key="5">
    <source>
        <dbReference type="Google" id="ProtNLM"/>
    </source>
</evidence>
<dbReference type="Pfam" id="PF22013">
    <property type="entry name" value="PG_1098_Fer"/>
    <property type="match status" value="1"/>
</dbReference>